<organism evidence="1">
    <name type="scientific">Rhizophora mucronata</name>
    <name type="common">Asiatic mangrove</name>
    <dbReference type="NCBI Taxonomy" id="61149"/>
    <lineage>
        <taxon>Eukaryota</taxon>
        <taxon>Viridiplantae</taxon>
        <taxon>Streptophyta</taxon>
        <taxon>Embryophyta</taxon>
        <taxon>Tracheophyta</taxon>
        <taxon>Spermatophyta</taxon>
        <taxon>Magnoliopsida</taxon>
        <taxon>eudicotyledons</taxon>
        <taxon>Gunneridae</taxon>
        <taxon>Pentapetalae</taxon>
        <taxon>rosids</taxon>
        <taxon>fabids</taxon>
        <taxon>Malpighiales</taxon>
        <taxon>Rhizophoraceae</taxon>
        <taxon>Rhizophora</taxon>
    </lineage>
</organism>
<proteinExistence type="predicted"/>
<evidence type="ECO:0000313" key="1">
    <source>
        <dbReference type="EMBL" id="MBX35121.1"/>
    </source>
</evidence>
<accession>A0A2P2MY13</accession>
<name>A0A2P2MY13_RHIMU</name>
<reference evidence="1" key="1">
    <citation type="submission" date="2018-02" db="EMBL/GenBank/DDBJ databases">
        <title>Rhizophora mucronata_Transcriptome.</title>
        <authorList>
            <person name="Meera S.P."/>
            <person name="Sreeshan A."/>
            <person name="Augustine A."/>
        </authorList>
    </citation>
    <scope>NUCLEOTIDE SEQUENCE</scope>
    <source>
        <tissue evidence="1">Leaf</tissue>
    </source>
</reference>
<dbReference type="EMBL" id="GGEC01054637">
    <property type="protein sequence ID" value="MBX35121.1"/>
    <property type="molecule type" value="Transcribed_RNA"/>
</dbReference>
<sequence>MCPCDIFVVFYTVLCVTKL</sequence>
<protein>
    <submittedName>
        <fullName evidence="1">Uncharacterized protein</fullName>
    </submittedName>
</protein>
<dbReference type="AlphaFoldDB" id="A0A2P2MY13"/>